<evidence type="ECO:0000259" key="8">
    <source>
        <dbReference type="PROSITE" id="PS50237"/>
    </source>
</evidence>
<dbReference type="PROSITE" id="PS50237">
    <property type="entry name" value="HECT"/>
    <property type="match status" value="1"/>
</dbReference>
<keyword evidence="4" id="KW-0808">Transferase</keyword>
<dbReference type="InterPro" id="IPR000569">
    <property type="entry name" value="HECT_dom"/>
</dbReference>
<comment type="catalytic activity">
    <reaction evidence="1">
        <text>S-ubiquitinyl-[E2 ubiquitin-conjugating enzyme]-L-cysteine + [acceptor protein]-L-lysine = [E2 ubiquitin-conjugating enzyme]-L-cysteine + N(6)-ubiquitinyl-[acceptor protein]-L-lysine.</text>
        <dbReference type="EC" id="2.3.2.26"/>
    </reaction>
</comment>
<dbReference type="SUPFAM" id="SSF56204">
    <property type="entry name" value="Hect, E3 ligase catalytic domain"/>
    <property type="match status" value="1"/>
</dbReference>
<sequence>MIIFILLCFFESYIICIFKSTQSEILELKTLKDYEYIKKMEKYVNFKSLKNEEIRTFIINRNDKILKSLIDLHYTTYYELYHVQIKLFDDLEKKKLEILLKCIPCLIISEYLFRKEFIWFLSILKLFTCIEPKILEILFQLLIELYSKRYFKSVESFLTIIAKCDISISLRDILYLDFNVDKKIEDYSLFYEICKINNGQAFDKTMIDIIEYLKTKNILNLNLFRKISNFIIYDKKLDIAWFKLKIYLFVLPYDLNSIDEIDHLEMYSSHAYKYINQILIVLDDYKLDKYILIKLHKILLILIDEFTIDTDINFIINISKSDLLNEVINQAIEVKYYKHNLDIHPDAYPEFSLLTVVHILLEKEKITNREYRIFYILYCCEKDFAMLLRMLEYCDINLNKFLTSLNSIRRLNLITKNCEINCLMNFLTTKNEKFDKIFKKNIFRCFENNLDKCTKIIRCPSNYGNNFLSLTPIIVMSVNLLKVYKRETYFILKYYKNLLLYTANYVFSIKIDRNYIIYHLDIVREKTFLLILFSYLNNIDKNKWPILVSAKDEAIYYIKTCPEEFKLLQDIFFNKNIFGWEGKHAWLVSYSLISLYIESSTIIIDRNDIFKSTLDCFDNLLSVETLKSVNFRITFIDEEGVDVKGLTKYWIVELCKHLVKNEKNIFECIDDKSFIYLPKLCPKMSDDRIKIFRFIGKIIGRAVLSDIPFPILFTDYIYKMFIENECSESQFLSDRKDLVLKFSQLEALIADGHDYFDFDIEIVDSNDKIDRIYPCGEKILTLENFKSYKNEIICYGMDTGIKKQLNILKEGILEILNKNFFELLKWEELKLVFSGVQIIDIDDWKKNTLYEGYTATSNAIILFWKYIESLSINDQMKFIEVTMGIVRLPVGGFGALFHNFKIYRLGDNQDYLPTVNSCFNRLNLPDYETYDILESKISYFLEVSHLIGFELS</sequence>
<organism evidence="9 10">
    <name type="scientific">Astathelohania contejeani</name>
    <dbReference type="NCBI Taxonomy" id="164912"/>
    <lineage>
        <taxon>Eukaryota</taxon>
        <taxon>Fungi</taxon>
        <taxon>Fungi incertae sedis</taxon>
        <taxon>Microsporidia</taxon>
        <taxon>Astathelohaniidae</taxon>
        <taxon>Astathelohania</taxon>
    </lineage>
</organism>
<evidence type="ECO:0000256" key="3">
    <source>
        <dbReference type="ARBA" id="ARBA00012485"/>
    </source>
</evidence>
<evidence type="ECO:0000313" key="9">
    <source>
        <dbReference type="EMBL" id="KAF7682557.1"/>
    </source>
</evidence>
<accession>A0ABQ7HWP5</accession>
<reference evidence="9 10" key="1">
    <citation type="submission" date="2019-01" db="EMBL/GenBank/DDBJ databases">
        <title>Genomes sequencing and comparative genomics of infectious freshwater microsporidia, Cucumispora dikerogammari and Thelohania contejeani.</title>
        <authorList>
            <person name="Cormier A."/>
            <person name="Giraud I."/>
            <person name="Wattier R."/>
            <person name="Teixeira M."/>
            <person name="Grandjean F."/>
            <person name="Rigaud T."/>
            <person name="Cordaux R."/>
        </authorList>
    </citation>
    <scope>NUCLEOTIDE SEQUENCE [LARGE SCALE GENOMIC DNA]</scope>
    <source>
        <strain evidence="9">T1</strain>
        <tissue evidence="9">Spores</tissue>
    </source>
</reference>
<feature type="chain" id="PRO_5046619087" description="HECT-type E3 ubiquitin transferase" evidence="7">
    <location>
        <begin position="24"/>
        <end position="952"/>
    </location>
</feature>
<evidence type="ECO:0000256" key="1">
    <source>
        <dbReference type="ARBA" id="ARBA00000885"/>
    </source>
</evidence>
<evidence type="ECO:0000256" key="2">
    <source>
        <dbReference type="ARBA" id="ARBA00004906"/>
    </source>
</evidence>
<feature type="domain" description="HECT" evidence="8">
    <location>
        <begin position="622"/>
        <end position="952"/>
    </location>
</feature>
<dbReference type="Gene3D" id="3.30.2160.10">
    <property type="entry name" value="Hect, E3 ligase catalytic domain"/>
    <property type="match status" value="1"/>
</dbReference>
<dbReference type="PANTHER" id="PTHR11254">
    <property type="entry name" value="HECT DOMAIN UBIQUITIN-PROTEIN LIGASE"/>
    <property type="match status" value="1"/>
</dbReference>
<feature type="active site" description="Glycyl thioester intermediate" evidence="6">
    <location>
        <position position="918"/>
    </location>
</feature>
<dbReference type="InterPro" id="IPR035983">
    <property type="entry name" value="Hect_E3_ubiquitin_ligase"/>
</dbReference>
<dbReference type="SMART" id="SM00119">
    <property type="entry name" value="HECTc"/>
    <property type="match status" value="1"/>
</dbReference>
<dbReference type="Pfam" id="PF00632">
    <property type="entry name" value="HECT"/>
    <property type="match status" value="1"/>
</dbReference>
<dbReference type="InterPro" id="IPR050409">
    <property type="entry name" value="E3_ubiq-protein_ligase"/>
</dbReference>
<dbReference type="EC" id="2.3.2.26" evidence="3"/>
<dbReference type="Gene3D" id="3.90.1750.10">
    <property type="entry name" value="Hect, E3 ligase catalytic domains"/>
    <property type="match status" value="1"/>
</dbReference>
<evidence type="ECO:0000256" key="7">
    <source>
        <dbReference type="SAM" id="SignalP"/>
    </source>
</evidence>
<comment type="pathway">
    <text evidence="2">Protein modification; protein ubiquitination.</text>
</comment>
<protein>
    <recommendedName>
        <fullName evidence="3">HECT-type E3 ubiquitin transferase</fullName>
        <ecNumber evidence="3">2.3.2.26</ecNumber>
    </recommendedName>
</protein>
<dbReference type="PANTHER" id="PTHR11254:SF440">
    <property type="entry name" value="E3 UBIQUITIN-PROTEIN LIGASE NEDD-4"/>
    <property type="match status" value="1"/>
</dbReference>
<dbReference type="EMBL" id="SBIQ01000225">
    <property type="protein sequence ID" value="KAF7682557.1"/>
    <property type="molecule type" value="Genomic_DNA"/>
</dbReference>
<feature type="signal peptide" evidence="7">
    <location>
        <begin position="1"/>
        <end position="23"/>
    </location>
</feature>
<gene>
    <name evidence="9" type="primary">ptr1_5</name>
    <name evidence="9" type="ORF">TCON_2220</name>
</gene>
<proteinExistence type="predicted"/>
<name>A0ABQ7HWP5_9MICR</name>
<evidence type="ECO:0000313" key="10">
    <source>
        <dbReference type="Proteomes" id="UP001516464"/>
    </source>
</evidence>
<evidence type="ECO:0000256" key="5">
    <source>
        <dbReference type="ARBA" id="ARBA00022786"/>
    </source>
</evidence>
<evidence type="ECO:0000256" key="4">
    <source>
        <dbReference type="ARBA" id="ARBA00022679"/>
    </source>
</evidence>
<keyword evidence="7" id="KW-0732">Signal</keyword>
<dbReference type="Proteomes" id="UP001516464">
    <property type="component" value="Unassembled WGS sequence"/>
</dbReference>
<keyword evidence="5 6" id="KW-0833">Ubl conjugation pathway</keyword>
<dbReference type="Gene3D" id="3.30.2410.10">
    <property type="entry name" value="Hect, E3 ligase catalytic domain"/>
    <property type="match status" value="1"/>
</dbReference>
<comment type="caution">
    <text evidence="9">The sequence shown here is derived from an EMBL/GenBank/DDBJ whole genome shotgun (WGS) entry which is preliminary data.</text>
</comment>
<keyword evidence="10" id="KW-1185">Reference proteome</keyword>
<evidence type="ECO:0000256" key="6">
    <source>
        <dbReference type="PROSITE-ProRule" id="PRU00104"/>
    </source>
</evidence>